<evidence type="ECO:0000313" key="2">
    <source>
        <dbReference type="Proteomes" id="UP001224890"/>
    </source>
</evidence>
<gene>
    <name evidence="1" type="ORF">BDP55DRAFT_242357</name>
</gene>
<name>A0AAJ0AEZ9_9PEZI</name>
<organism evidence="1 2">
    <name type="scientific">Colletotrichum godetiae</name>
    <dbReference type="NCBI Taxonomy" id="1209918"/>
    <lineage>
        <taxon>Eukaryota</taxon>
        <taxon>Fungi</taxon>
        <taxon>Dikarya</taxon>
        <taxon>Ascomycota</taxon>
        <taxon>Pezizomycotina</taxon>
        <taxon>Sordariomycetes</taxon>
        <taxon>Hypocreomycetidae</taxon>
        <taxon>Glomerellales</taxon>
        <taxon>Glomerellaceae</taxon>
        <taxon>Colletotrichum</taxon>
        <taxon>Colletotrichum acutatum species complex</taxon>
    </lineage>
</organism>
<reference evidence="1" key="1">
    <citation type="submission" date="2021-06" db="EMBL/GenBank/DDBJ databases">
        <title>Comparative genomics, transcriptomics and evolutionary studies reveal genomic signatures of adaptation to plant cell wall in hemibiotrophic fungi.</title>
        <authorList>
            <consortium name="DOE Joint Genome Institute"/>
            <person name="Baroncelli R."/>
            <person name="Diaz J.F."/>
            <person name="Benocci T."/>
            <person name="Peng M."/>
            <person name="Battaglia E."/>
            <person name="Haridas S."/>
            <person name="Andreopoulos W."/>
            <person name="Labutti K."/>
            <person name="Pangilinan J."/>
            <person name="Floch G.L."/>
            <person name="Makela M.R."/>
            <person name="Henrissat B."/>
            <person name="Grigoriev I.V."/>
            <person name="Crouch J.A."/>
            <person name="De Vries R.P."/>
            <person name="Sukno S.A."/>
            <person name="Thon M.R."/>
        </authorList>
    </citation>
    <scope>NUCLEOTIDE SEQUENCE</scope>
    <source>
        <strain evidence="1">CBS 193.32</strain>
    </source>
</reference>
<protein>
    <submittedName>
        <fullName evidence="1">Uncharacterized protein</fullName>
    </submittedName>
</protein>
<sequence length="72" mass="8277">MSKSMSCAELREAPDKRRDLFESFCTYFLHRYGYTVFMIGSKNIVSVQVPTLQTRKPTRAHQVLTGNICTDT</sequence>
<dbReference type="EMBL" id="JAHMHR010000036">
    <property type="protein sequence ID" value="KAK1672645.1"/>
    <property type="molecule type" value="Genomic_DNA"/>
</dbReference>
<accession>A0AAJ0AEZ9</accession>
<dbReference type="AlphaFoldDB" id="A0AAJ0AEZ9"/>
<comment type="caution">
    <text evidence="1">The sequence shown here is derived from an EMBL/GenBank/DDBJ whole genome shotgun (WGS) entry which is preliminary data.</text>
</comment>
<dbReference type="GeneID" id="85450748"/>
<dbReference type="Proteomes" id="UP001224890">
    <property type="component" value="Unassembled WGS sequence"/>
</dbReference>
<keyword evidence="2" id="KW-1185">Reference proteome</keyword>
<proteinExistence type="predicted"/>
<dbReference type="RefSeq" id="XP_060426648.1">
    <property type="nucleotide sequence ID" value="XM_060566222.1"/>
</dbReference>
<evidence type="ECO:0000313" key="1">
    <source>
        <dbReference type="EMBL" id="KAK1672645.1"/>
    </source>
</evidence>